<sequence>MVWLERFGYRINLQRLAIAILFLAIAFFAARMAFRDSLTLGYAMVVPSYVFLAVVIEGARTVSGSFWDIRGWAETVVAAAGAAGVGYLGFSLWSIGY</sequence>
<feature type="transmembrane region" description="Helical" evidence="1">
    <location>
        <begin position="40"/>
        <end position="59"/>
    </location>
</feature>
<feature type="transmembrane region" description="Helical" evidence="1">
    <location>
        <begin position="16"/>
        <end position="34"/>
    </location>
</feature>
<dbReference type="OrthoDB" id="8396957at2"/>
<dbReference type="AlphaFoldDB" id="A0A1C3X4F2"/>
<proteinExistence type="predicted"/>
<keyword evidence="1" id="KW-0472">Membrane</keyword>
<accession>A0A1C3X4F2</accession>
<keyword evidence="1" id="KW-1133">Transmembrane helix</keyword>
<name>A0A1C3X4F2_9HYPH</name>
<evidence type="ECO:0000313" key="3">
    <source>
        <dbReference type="Proteomes" id="UP000199101"/>
    </source>
</evidence>
<dbReference type="Proteomes" id="UP000199101">
    <property type="component" value="Unassembled WGS sequence"/>
</dbReference>
<gene>
    <name evidence="2" type="ORF">GA0061103_0092</name>
</gene>
<evidence type="ECO:0000256" key="1">
    <source>
        <dbReference type="SAM" id="Phobius"/>
    </source>
</evidence>
<keyword evidence="3" id="KW-1185">Reference proteome</keyword>
<feature type="transmembrane region" description="Helical" evidence="1">
    <location>
        <begin position="71"/>
        <end position="95"/>
    </location>
</feature>
<dbReference type="EMBL" id="FMAG01000010">
    <property type="protein sequence ID" value="SCB47140.1"/>
    <property type="molecule type" value="Genomic_DNA"/>
</dbReference>
<protein>
    <submittedName>
        <fullName evidence="2">Uncharacterized protein</fullName>
    </submittedName>
</protein>
<organism evidence="2 3">
    <name type="scientific">Rhizobium multihospitium</name>
    <dbReference type="NCBI Taxonomy" id="410764"/>
    <lineage>
        <taxon>Bacteria</taxon>
        <taxon>Pseudomonadati</taxon>
        <taxon>Pseudomonadota</taxon>
        <taxon>Alphaproteobacteria</taxon>
        <taxon>Hyphomicrobiales</taxon>
        <taxon>Rhizobiaceae</taxon>
        <taxon>Rhizobium/Agrobacterium group</taxon>
        <taxon>Rhizobium</taxon>
    </lineage>
</organism>
<dbReference type="RefSeq" id="WP_092718194.1">
    <property type="nucleotide sequence ID" value="NZ_FMAG01000010.1"/>
</dbReference>
<evidence type="ECO:0000313" key="2">
    <source>
        <dbReference type="EMBL" id="SCB47140.1"/>
    </source>
</evidence>
<keyword evidence="1" id="KW-0812">Transmembrane</keyword>
<reference evidence="3" key="1">
    <citation type="submission" date="2016-08" db="EMBL/GenBank/DDBJ databases">
        <authorList>
            <person name="Varghese N."/>
            <person name="Submissions Spin"/>
        </authorList>
    </citation>
    <scope>NUCLEOTIDE SEQUENCE [LARGE SCALE GENOMIC DNA]</scope>
    <source>
        <strain evidence="3">HAMBI 2975</strain>
    </source>
</reference>